<dbReference type="WBParaSite" id="nRc.2.0.1.t17041-RA">
    <property type="protein sequence ID" value="nRc.2.0.1.t17041-RA"/>
    <property type="gene ID" value="nRc.2.0.1.g17041"/>
</dbReference>
<dbReference type="PANTHER" id="PTHR19303:SF73">
    <property type="entry name" value="PROTEIN PDC2"/>
    <property type="match status" value="1"/>
</dbReference>
<accession>A0A915IT95</accession>
<evidence type="ECO:0000256" key="1">
    <source>
        <dbReference type="ARBA" id="ARBA00004123"/>
    </source>
</evidence>
<dbReference type="InterPro" id="IPR006600">
    <property type="entry name" value="HTH_CenpB_DNA-bd_dom"/>
</dbReference>
<evidence type="ECO:0000313" key="4">
    <source>
        <dbReference type="Proteomes" id="UP000887565"/>
    </source>
</evidence>
<dbReference type="GO" id="GO:0005634">
    <property type="term" value="C:nucleus"/>
    <property type="evidence" value="ECO:0007669"/>
    <property type="project" value="UniProtKB-SubCell"/>
</dbReference>
<dbReference type="Pfam" id="PF03221">
    <property type="entry name" value="HTH_Tnp_Tc5"/>
    <property type="match status" value="1"/>
</dbReference>
<organism evidence="4 5">
    <name type="scientific">Romanomermis culicivorax</name>
    <name type="common">Nematode worm</name>
    <dbReference type="NCBI Taxonomy" id="13658"/>
    <lineage>
        <taxon>Eukaryota</taxon>
        <taxon>Metazoa</taxon>
        <taxon>Ecdysozoa</taxon>
        <taxon>Nematoda</taxon>
        <taxon>Enoplea</taxon>
        <taxon>Dorylaimia</taxon>
        <taxon>Mermithida</taxon>
        <taxon>Mermithoidea</taxon>
        <taxon>Mermithidae</taxon>
        <taxon>Romanomermis</taxon>
    </lineage>
</organism>
<keyword evidence="4" id="KW-1185">Reference proteome</keyword>
<sequence length="125" mass="14441">MKRMRVAAEPEIERCLLQWLRRVRAENVPISGPLLQQKAQDFACQLGKVELKCSNSWLDRFKNWHELVCDYDDLSEITPVPTPKTSNNQGNLCKIHFGREAKNHVLAQKKNTAVPPKLQKCLYLL</sequence>
<dbReference type="PANTHER" id="PTHR19303">
    <property type="entry name" value="TRANSPOSON"/>
    <property type="match status" value="1"/>
</dbReference>
<feature type="domain" description="HTH CENPB-type" evidence="3">
    <location>
        <begin position="1"/>
        <end position="71"/>
    </location>
</feature>
<dbReference type="SMART" id="SM00674">
    <property type="entry name" value="CENPB"/>
    <property type="match status" value="1"/>
</dbReference>
<keyword evidence="2" id="KW-0238">DNA-binding</keyword>
<dbReference type="AlphaFoldDB" id="A0A915IT95"/>
<dbReference type="Proteomes" id="UP000887565">
    <property type="component" value="Unplaced"/>
</dbReference>
<dbReference type="InterPro" id="IPR009057">
    <property type="entry name" value="Homeodomain-like_sf"/>
</dbReference>
<reference evidence="5" key="1">
    <citation type="submission" date="2022-11" db="UniProtKB">
        <authorList>
            <consortium name="WormBaseParasite"/>
        </authorList>
    </citation>
    <scope>IDENTIFICATION</scope>
</reference>
<dbReference type="InterPro" id="IPR050863">
    <property type="entry name" value="CenT-Element_Derived"/>
</dbReference>
<dbReference type="GO" id="GO:0003677">
    <property type="term" value="F:DNA binding"/>
    <property type="evidence" value="ECO:0007669"/>
    <property type="project" value="UniProtKB-KW"/>
</dbReference>
<proteinExistence type="predicted"/>
<protein>
    <submittedName>
        <fullName evidence="5">HTH CENPB-type domain-containing protein</fullName>
    </submittedName>
</protein>
<dbReference type="SUPFAM" id="SSF46689">
    <property type="entry name" value="Homeodomain-like"/>
    <property type="match status" value="1"/>
</dbReference>
<dbReference type="Gene3D" id="1.10.10.60">
    <property type="entry name" value="Homeodomain-like"/>
    <property type="match status" value="1"/>
</dbReference>
<evidence type="ECO:0000313" key="5">
    <source>
        <dbReference type="WBParaSite" id="nRc.2.0.1.t17041-RA"/>
    </source>
</evidence>
<comment type="subcellular location">
    <subcellularLocation>
        <location evidence="1">Nucleus</location>
    </subcellularLocation>
</comment>
<name>A0A915IT95_ROMCU</name>
<dbReference type="PROSITE" id="PS51253">
    <property type="entry name" value="HTH_CENPB"/>
    <property type="match status" value="1"/>
</dbReference>
<evidence type="ECO:0000259" key="3">
    <source>
        <dbReference type="PROSITE" id="PS51253"/>
    </source>
</evidence>
<evidence type="ECO:0000256" key="2">
    <source>
        <dbReference type="ARBA" id="ARBA00023125"/>
    </source>
</evidence>